<gene>
    <name evidence="8" type="ordered locus">SCAB_12261</name>
</gene>
<evidence type="ECO:0000313" key="8">
    <source>
        <dbReference type="EMBL" id="CBG68392.1"/>
    </source>
</evidence>
<dbReference type="InterPro" id="IPR058240">
    <property type="entry name" value="rSAM_sf"/>
</dbReference>
<keyword evidence="2" id="KW-0004">4Fe-4S</keyword>
<dbReference type="PROSITE" id="PS01305">
    <property type="entry name" value="MOAA_NIFB_PQQE"/>
    <property type="match status" value="1"/>
</dbReference>
<keyword evidence="6" id="KW-0411">Iron-sulfur</keyword>
<dbReference type="InterPro" id="IPR026335">
    <property type="entry name" value="rSAM_SPASM_FxsB"/>
</dbReference>
<dbReference type="PROSITE" id="PS51918">
    <property type="entry name" value="RADICAL_SAM"/>
    <property type="match status" value="1"/>
</dbReference>
<dbReference type="InterPro" id="IPR013785">
    <property type="entry name" value="Aldolase_TIM"/>
</dbReference>
<dbReference type="GO" id="GO:0046872">
    <property type="term" value="F:metal ion binding"/>
    <property type="evidence" value="ECO:0007669"/>
    <property type="project" value="UniProtKB-KW"/>
</dbReference>
<dbReference type="Proteomes" id="UP000001444">
    <property type="component" value="Chromosome"/>
</dbReference>
<organism evidence="8 9">
    <name type="scientific">Streptomyces scabiei (strain 87.22)</name>
    <dbReference type="NCBI Taxonomy" id="680198"/>
    <lineage>
        <taxon>Bacteria</taxon>
        <taxon>Bacillati</taxon>
        <taxon>Actinomycetota</taxon>
        <taxon>Actinomycetes</taxon>
        <taxon>Kitasatosporales</taxon>
        <taxon>Streptomycetaceae</taxon>
        <taxon>Streptomyces</taxon>
    </lineage>
</organism>
<evidence type="ECO:0000256" key="3">
    <source>
        <dbReference type="ARBA" id="ARBA00022691"/>
    </source>
</evidence>
<evidence type="ECO:0000256" key="1">
    <source>
        <dbReference type="ARBA" id="ARBA00001966"/>
    </source>
</evidence>
<dbReference type="eggNOG" id="COG0641">
    <property type="taxonomic scope" value="Bacteria"/>
</dbReference>
<reference evidence="8 9" key="1">
    <citation type="journal article" date="2010" name="Mol. Plant Microbe Interact.">
        <title>Streptomyces scabies 87-22 contains a coronafacic acid-like biosynthetic cluster that contributes to plant-microbe interactions.</title>
        <authorList>
            <person name="Bignell D.R."/>
            <person name="Seipke R.F."/>
            <person name="Huguet-Tapia J.C."/>
            <person name="Chambers A.H."/>
            <person name="Parry R.J."/>
            <person name="Loria R."/>
        </authorList>
    </citation>
    <scope>NUCLEOTIDE SEQUENCE [LARGE SCALE GENOMIC DNA]</scope>
    <source>
        <strain evidence="8 9">87.22</strain>
    </source>
</reference>
<dbReference type="Pfam" id="PF04055">
    <property type="entry name" value="Radical_SAM"/>
    <property type="match status" value="1"/>
</dbReference>
<evidence type="ECO:0000313" key="9">
    <source>
        <dbReference type="Proteomes" id="UP000001444"/>
    </source>
</evidence>
<dbReference type="STRING" id="680198.SCAB_12261"/>
<dbReference type="KEGG" id="scb:SCAB_12261"/>
<dbReference type="Gene3D" id="3.20.20.70">
    <property type="entry name" value="Aldolase class I"/>
    <property type="match status" value="1"/>
</dbReference>
<evidence type="ECO:0000256" key="5">
    <source>
        <dbReference type="ARBA" id="ARBA00023004"/>
    </source>
</evidence>
<evidence type="ECO:0000256" key="4">
    <source>
        <dbReference type="ARBA" id="ARBA00022723"/>
    </source>
</evidence>
<keyword evidence="5" id="KW-0408">Iron</keyword>
<name>C9Z6K1_STRSW</name>
<proteinExistence type="predicted"/>
<dbReference type="CDD" id="cd01335">
    <property type="entry name" value="Radical_SAM"/>
    <property type="match status" value="1"/>
</dbReference>
<dbReference type="SFLD" id="SFLDS00029">
    <property type="entry name" value="Radical_SAM"/>
    <property type="match status" value="1"/>
</dbReference>
<dbReference type="GO" id="GO:0016491">
    <property type="term" value="F:oxidoreductase activity"/>
    <property type="evidence" value="ECO:0007669"/>
    <property type="project" value="InterPro"/>
</dbReference>
<dbReference type="InterPro" id="IPR007197">
    <property type="entry name" value="rSAM"/>
</dbReference>
<dbReference type="HOGENOM" id="CLU_009273_10_2_11"/>
<keyword evidence="3" id="KW-0949">S-adenosyl-L-methionine</keyword>
<dbReference type="NCBIfam" id="TIGR04269">
    <property type="entry name" value="SAM_SPASM_FxsB"/>
    <property type="match status" value="1"/>
</dbReference>
<dbReference type="PANTHER" id="PTHR43273:SF8">
    <property type="entry name" value="RADICAL SAM DOMAIN PROTEIN"/>
    <property type="match status" value="1"/>
</dbReference>
<evidence type="ECO:0000256" key="6">
    <source>
        <dbReference type="ARBA" id="ARBA00023014"/>
    </source>
</evidence>
<dbReference type="SFLD" id="SFLDG01067">
    <property type="entry name" value="SPASM/twitch_domain_containing"/>
    <property type="match status" value="1"/>
</dbReference>
<dbReference type="EMBL" id="FN554889">
    <property type="protein sequence ID" value="CBG68392.1"/>
    <property type="molecule type" value="Genomic_DNA"/>
</dbReference>
<accession>C9Z6K1</accession>
<keyword evidence="9" id="KW-1185">Reference proteome</keyword>
<protein>
    <recommendedName>
        <fullName evidence="7">Radical SAM core domain-containing protein</fullName>
    </recommendedName>
</protein>
<dbReference type="InterPro" id="IPR000385">
    <property type="entry name" value="MoaA_NifB_PqqE_Fe-S-bd_CS"/>
</dbReference>
<keyword evidence="4" id="KW-0479">Metal-binding</keyword>
<dbReference type="PANTHER" id="PTHR43273">
    <property type="entry name" value="ANAEROBIC SULFATASE-MATURATING ENZYME HOMOLOG ASLB-RELATED"/>
    <property type="match status" value="1"/>
</dbReference>
<dbReference type="SUPFAM" id="SSF102114">
    <property type="entry name" value="Radical SAM enzymes"/>
    <property type="match status" value="1"/>
</dbReference>
<evidence type="ECO:0000259" key="7">
    <source>
        <dbReference type="PROSITE" id="PS51918"/>
    </source>
</evidence>
<dbReference type="SFLD" id="SFLDG01072">
    <property type="entry name" value="dehydrogenase_like"/>
    <property type="match status" value="1"/>
</dbReference>
<dbReference type="SFLD" id="SFLDG01386">
    <property type="entry name" value="main_SPASM_domain-containing"/>
    <property type="match status" value="1"/>
</dbReference>
<dbReference type="AlphaFoldDB" id="C9Z6K1"/>
<comment type="cofactor">
    <cofactor evidence="1">
        <name>[4Fe-4S] cluster</name>
        <dbReference type="ChEBI" id="CHEBI:49883"/>
    </cofactor>
</comment>
<dbReference type="InterPro" id="IPR023867">
    <property type="entry name" value="Sulphatase_maturase_rSAM"/>
</dbReference>
<feature type="domain" description="Radical SAM core" evidence="7">
    <location>
        <begin position="11"/>
        <end position="253"/>
    </location>
</feature>
<dbReference type="GO" id="GO:0051539">
    <property type="term" value="F:4 iron, 4 sulfur cluster binding"/>
    <property type="evidence" value="ECO:0007669"/>
    <property type="project" value="UniProtKB-KW"/>
</dbReference>
<sequence length="417" mass="45166">MMTPAPGHQPQAYLRQFVLKVHSRCNLDCDYCYVYHSADTSWRDKPRLMDAAVAERVAGRIAEHATAHDLPDVGIVLHGGEPLLLGARRLEELLGILGRCLAKAGVPVRFSAQTNGVLLTPDILDVLLRHRVDVSVSLDGTRAGHDRHRVFPGGEGSHRRVAQGLDRLRADPYRPLYAGLLCTIDLADDPVDTYEALLAAHPPRVDLLLPHGTWDAPPPGLADRRGRIPVAPPVSGHGVTTPRDGTPYADWLRRLFDRWYDAPVRETGVRLFEELMAGVLAGSMRTESVGLAPATLAVIETDGSIEQSDSLKVAYEGAPVTGLDVFRNSLDDVLDQPQIRQRQSGASGLGPVCGRCPVLAVCGGGLFAHRYASGRGFRNPSVYCADLAALTLHIRDRLRADLGGTSLVLPELDARGT</sequence>
<evidence type="ECO:0000256" key="2">
    <source>
        <dbReference type="ARBA" id="ARBA00022485"/>
    </source>
</evidence>